<dbReference type="eggNOG" id="KOG1455">
    <property type="taxonomic scope" value="Eukaryota"/>
</dbReference>
<dbReference type="InterPro" id="IPR051044">
    <property type="entry name" value="MAG_DAG_Lipase"/>
</dbReference>
<keyword evidence="3" id="KW-1185">Reference proteome</keyword>
<sequence length="295" mass="32853">MSFKTQVEWQEGPNQTSFYTKRWSPSNQITTIAKLIFIHGFMEHISRYDHVYSRYAEAGIEVFAFDQRGFGETAAKTKTQGQTSWPEALRDVDYFIEKEARLVSTKVFLMGHSMGGGLTYAYFTRDVPLPSSALITGGTILSSPLIQQAPGVAAPGMFVRIGSFVGAVLPKLTLKVGVASKDICRDPVIQEEYANDPLCAPIGTFKGIADMILGGQGLLDHDYVRFPESLPILAVHGTGDKVTSCKATEELMEKTNAKDKTFKTFEGYYHEMHNEPGNDKIIFMDYIIDWIKSHV</sequence>
<evidence type="ECO:0000259" key="1">
    <source>
        <dbReference type="Pfam" id="PF12146"/>
    </source>
</evidence>
<dbReference type="Proteomes" id="UP000001072">
    <property type="component" value="Unassembled WGS sequence"/>
</dbReference>
<dbReference type="PANTHER" id="PTHR11614">
    <property type="entry name" value="PHOSPHOLIPASE-RELATED"/>
    <property type="match status" value="1"/>
</dbReference>
<dbReference type="EMBL" id="GL883095">
    <property type="protein sequence ID" value="EGG10409.1"/>
    <property type="molecule type" value="Genomic_DNA"/>
</dbReference>
<dbReference type="KEGG" id="mlr:MELLADRAFT_76904"/>
<dbReference type="SUPFAM" id="SSF53474">
    <property type="entry name" value="alpha/beta-Hydrolases"/>
    <property type="match status" value="1"/>
</dbReference>
<dbReference type="AlphaFoldDB" id="F4RB64"/>
<name>F4RB64_MELLP</name>
<accession>F4RB64</accession>
<feature type="domain" description="Serine aminopeptidase S33" evidence="1">
    <location>
        <begin position="33"/>
        <end position="276"/>
    </location>
</feature>
<dbReference type="GeneID" id="18932858"/>
<dbReference type="HOGENOM" id="CLU_026209_5_2_1"/>
<dbReference type="InterPro" id="IPR022742">
    <property type="entry name" value="Hydrolase_4"/>
</dbReference>
<dbReference type="Gene3D" id="3.40.50.1820">
    <property type="entry name" value="alpha/beta hydrolase"/>
    <property type="match status" value="1"/>
</dbReference>
<reference evidence="3" key="1">
    <citation type="journal article" date="2011" name="Proc. Natl. Acad. Sci. U.S.A.">
        <title>Obligate biotrophy features unraveled by the genomic analysis of rust fungi.</title>
        <authorList>
            <person name="Duplessis S."/>
            <person name="Cuomo C.A."/>
            <person name="Lin Y.-C."/>
            <person name="Aerts A."/>
            <person name="Tisserant E."/>
            <person name="Veneault-Fourrey C."/>
            <person name="Joly D.L."/>
            <person name="Hacquard S."/>
            <person name="Amselem J."/>
            <person name="Cantarel B.L."/>
            <person name="Chiu R."/>
            <person name="Coutinho P.M."/>
            <person name="Feau N."/>
            <person name="Field M."/>
            <person name="Frey P."/>
            <person name="Gelhaye E."/>
            <person name="Goldberg J."/>
            <person name="Grabherr M.G."/>
            <person name="Kodira C.D."/>
            <person name="Kohler A."/>
            <person name="Kuees U."/>
            <person name="Lindquist E.A."/>
            <person name="Lucas S.M."/>
            <person name="Mago R."/>
            <person name="Mauceli E."/>
            <person name="Morin E."/>
            <person name="Murat C."/>
            <person name="Pangilinan J.L."/>
            <person name="Park R."/>
            <person name="Pearson M."/>
            <person name="Quesneville H."/>
            <person name="Rouhier N."/>
            <person name="Sakthikumar S."/>
            <person name="Salamov A.A."/>
            <person name="Schmutz J."/>
            <person name="Selles B."/>
            <person name="Shapiro H."/>
            <person name="Tanguay P."/>
            <person name="Tuskan G.A."/>
            <person name="Henrissat B."/>
            <person name="Van de Peer Y."/>
            <person name="Rouze P."/>
            <person name="Ellis J.G."/>
            <person name="Dodds P.N."/>
            <person name="Schein J.E."/>
            <person name="Zhong S."/>
            <person name="Hamelin R.C."/>
            <person name="Grigoriev I.V."/>
            <person name="Szabo L.J."/>
            <person name="Martin F."/>
        </authorList>
    </citation>
    <scope>NUCLEOTIDE SEQUENCE [LARGE SCALE GENOMIC DNA]</scope>
    <source>
        <strain evidence="3">98AG31 / pathotype 3-4-7</strain>
    </source>
</reference>
<dbReference type="PRINTS" id="PR00111">
    <property type="entry name" value="ABHYDROLASE"/>
</dbReference>
<dbReference type="RefSeq" id="XP_007406710.1">
    <property type="nucleotide sequence ID" value="XM_007406648.1"/>
</dbReference>
<protein>
    <submittedName>
        <fullName evidence="2">Acylglycerol lipase</fullName>
    </submittedName>
</protein>
<evidence type="ECO:0000313" key="2">
    <source>
        <dbReference type="EMBL" id="EGG10409.1"/>
    </source>
</evidence>
<gene>
    <name evidence="2" type="ORF">MELLADRAFT_76904</name>
</gene>
<dbReference type="Pfam" id="PF12146">
    <property type="entry name" value="Hydrolase_4"/>
    <property type="match status" value="1"/>
</dbReference>
<organism evidence="3">
    <name type="scientific">Melampsora larici-populina (strain 98AG31 / pathotype 3-4-7)</name>
    <name type="common">Poplar leaf rust fungus</name>
    <dbReference type="NCBI Taxonomy" id="747676"/>
    <lineage>
        <taxon>Eukaryota</taxon>
        <taxon>Fungi</taxon>
        <taxon>Dikarya</taxon>
        <taxon>Basidiomycota</taxon>
        <taxon>Pucciniomycotina</taxon>
        <taxon>Pucciniomycetes</taxon>
        <taxon>Pucciniales</taxon>
        <taxon>Melampsoraceae</taxon>
        <taxon>Melampsora</taxon>
    </lineage>
</organism>
<dbReference type="STRING" id="747676.F4RB64"/>
<dbReference type="OrthoDB" id="10249433at2759"/>
<dbReference type="InterPro" id="IPR000073">
    <property type="entry name" value="AB_hydrolase_1"/>
</dbReference>
<dbReference type="InterPro" id="IPR029058">
    <property type="entry name" value="AB_hydrolase_fold"/>
</dbReference>
<dbReference type="FunCoup" id="F4RB64">
    <property type="interactions" value="133"/>
</dbReference>
<dbReference type="VEuPathDB" id="FungiDB:MELLADRAFT_76904"/>
<evidence type="ECO:0000313" key="3">
    <source>
        <dbReference type="Proteomes" id="UP000001072"/>
    </source>
</evidence>
<proteinExistence type="predicted"/>
<dbReference type="InParanoid" id="F4RB64"/>